<keyword evidence="2" id="KW-1185">Reference proteome</keyword>
<evidence type="ECO:0000313" key="2">
    <source>
        <dbReference type="Proteomes" id="UP001497700"/>
    </source>
</evidence>
<proteinExistence type="predicted"/>
<protein>
    <submittedName>
        <fullName evidence="1">Uncharacterized protein</fullName>
    </submittedName>
</protein>
<evidence type="ECO:0000313" key="1">
    <source>
        <dbReference type="EMBL" id="KAI4860321.1"/>
    </source>
</evidence>
<comment type="caution">
    <text evidence="1">The sequence shown here is derived from an EMBL/GenBank/DDBJ whole genome shotgun (WGS) entry which is preliminary data.</text>
</comment>
<dbReference type="EMBL" id="MU393591">
    <property type="protein sequence ID" value="KAI4860321.1"/>
    <property type="molecule type" value="Genomic_DNA"/>
</dbReference>
<organism evidence="1 2">
    <name type="scientific">Hypoxylon rubiginosum</name>
    <dbReference type="NCBI Taxonomy" id="110542"/>
    <lineage>
        <taxon>Eukaryota</taxon>
        <taxon>Fungi</taxon>
        <taxon>Dikarya</taxon>
        <taxon>Ascomycota</taxon>
        <taxon>Pezizomycotina</taxon>
        <taxon>Sordariomycetes</taxon>
        <taxon>Xylariomycetidae</taxon>
        <taxon>Xylariales</taxon>
        <taxon>Hypoxylaceae</taxon>
        <taxon>Hypoxylon</taxon>
    </lineage>
</organism>
<sequence>MNREYEKTFAGAMSKKILTYFGNTSNVAARMITDAAVNHGDEIHGKFLSFQEIEGMATILYTPDDQRISEQLWSETMDELAFANIQELMKEIND</sequence>
<name>A0ACB9YMH1_9PEZI</name>
<dbReference type="Proteomes" id="UP001497700">
    <property type="component" value="Unassembled WGS sequence"/>
</dbReference>
<accession>A0ACB9YMH1</accession>
<gene>
    <name evidence="1" type="ORF">F4820DRAFT_453053</name>
</gene>
<reference evidence="1 2" key="1">
    <citation type="journal article" date="2022" name="New Phytol.">
        <title>Ecological generalism drives hyperdiversity of secondary metabolite gene clusters in xylarialean endophytes.</title>
        <authorList>
            <person name="Franco M.E.E."/>
            <person name="Wisecaver J.H."/>
            <person name="Arnold A.E."/>
            <person name="Ju Y.M."/>
            <person name="Slot J.C."/>
            <person name="Ahrendt S."/>
            <person name="Moore L.P."/>
            <person name="Eastman K.E."/>
            <person name="Scott K."/>
            <person name="Konkel Z."/>
            <person name="Mondo S.J."/>
            <person name="Kuo A."/>
            <person name="Hayes R.D."/>
            <person name="Haridas S."/>
            <person name="Andreopoulos B."/>
            <person name="Riley R."/>
            <person name="LaButti K."/>
            <person name="Pangilinan J."/>
            <person name="Lipzen A."/>
            <person name="Amirebrahimi M."/>
            <person name="Yan J."/>
            <person name="Adam C."/>
            <person name="Keymanesh K."/>
            <person name="Ng V."/>
            <person name="Louie K."/>
            <person name="Northen T."/>
            <person name="Drula E."/>
            <person name="Henrissat B."/>
            <person name="Hsieh H.M."/>
            <person name="Youens-Clark K."/>
            <person name="Lutzoni F."/>
            <person name="Miadlikowska J."/>
            <person name="Eastwood D.C."/>
            <person name="Hamelin R.C."/>
            <person name="Grigoriev I.V."/>
            <person name="U'Ren J.M."/>
        </authorList>
    </citation>
    <scope>NUCLEOTIDE SEQUENCE [LARGE SCALE GENOMIC DNA]</scope>
    <source>
        <strain evidence="1 2">CBS 119005</strain>
    </source>
</reference>